<dbReference type="AlphaFoldDB" id="A0A1E3PSA5"/>
<accession>A0A1E3PSA5</accession>
<name>A0A1E3PSA5_9ASCO</name>
<feature type="compositionally biased region" description="Polar residues" evidence="1">
    <location>
        <begin position="67"/>
        <end position="82"/>
    </location>
</feature>
<proteinExistence type="predicted"/>
<protein>
    <submittedName>
        <fullName evidence="2">Uncharacterized protein</fullName>
    </submittedName>
</protein>
<feature type="compositionally biased region" description="Basic residues" evidence="1">
    <location>
        <begin position="137"/>
        <end position="146"/>
    </location>
</feature>
<evidence type="ECO:0000256" key="1">
    <source>
        <dbReference type="SAM" id="MobiDB-lite"/>
    </source>
</evidence>
<organism evidence="2 3">
    <name type="scientific">Nadsonia fulvescens var. elongata DSM 6958</name>
    <dbReference type="NCBI Taxonomy" id="857566"/>
    <lineage>
        <taxon>Eukaryota</taxon>
        <taxon>Fungi</taxon>
        <taxon>Dikarya</taxon>
        <taxon>Ascomycota</taxon>
        <taxon>Saccharomycotina</taxon>
        <taxon>Dipodascomycetes</taxon>
        <taxon>Dipodascales</taxon>
        <taxon>Dipodascales incertae sedis</taxon>
        <taxon>Nadsonia</taxon>
    </lineage>
</organism>
<reference evidence="2 3" key="1">
    <citation type="journal article" date="2016" name="Proc. Natl. Acad. Sci. U.S.A.">
        <title>Comparative genomics of biotechnologically important yeasts.</title>
        <authorList>
            <person name="Riley R."/>
            <person name="Haridas S."/>
            <person name="Wolfe K.H."/>
            <person name="Lopes M.R."/>
            <person name="Hittinger C.T."/>
            <person name="Goeker M."/>
            <person name="Salamov A.A."/>
            <person name="Wisecaver J.H."/>
            <person name="Long T.M."/>
            <person name="Calvey C.H."/>
            <person name="Aerts A.L."/>
            <person name="Barry K.W."/>
            <person name="Choi C."/>
            <person name="Clum A."/>
            <person name="Coughlan A.Y."/>
            <person name="Deshpande S."/>
            <person name="Douglass A.P."/>
            <person name="Hanson S.J."/>
            <person name="Klenk H.-P."/>
            <person name="LaButti K.M."/>
            <person name="Lapidus A."/>
            <person name="Lindquist E.A."/>
            <person name="Lipzen A.M."/>
            <person name="Meier-Kolthoff J.P."/>
            <person name="Ohm R.A."/>
            <person name="Otillar R.P."/>
            <person name="Pangilinan J.L."/>
            <person name="Peng Y."/>
            <person name="Rokas A."/>
            <person name="Rosa C.A."/>
            <person name="Scheuner C."/>
            <person name="Sibirny A.A."/>
            <person name="Slot J.C."/>
            <person name="Stielow J.B."/>
            <person name="Sun H."/>
            <person name="Kurtzman C.P."/>
            <person name="Blackwell M."/>
            <person name="Grigoriev I.V."/>
            <person name="Jeffries T.W."/>
        </authorList>
    </citation>
    <scope>NUCLEOTIDE SEQUENCE [LARGE SCALE GENOMIC DNA]</scope>
    <source>
        <strain evidence="2 3">DSM 6958</strain>
    </source>
</reference>
<feature type="region of interest" description="Disordered" evidence="1">
    <location>
        <begin position="47"/>
        <end position="152"/>
    </location>
</feature>
<evidence type="ECO:0000313" key="2">
    <source>
        <dbReference type="EMBL" id="ODQ68311.1"/>
    </source>
</evidence>
<evidence type="ECO:0000313" key="3">
    <source>
        <dbReference type="Proteomes" id="UP000095009"/>
    </source>
</evidence>
<sequence length="278" mass="30413">MLRSITSSLSKITYTTTRFYSNKPNASQLTVMDFIARIQKNADKLGPINKKPIINAGGSRPPRHNKNNNTRRSQYGNNTANDFTDLMSGSIGGVAGAAPSRSGPSRFTRNQSRDGSTSQRSRPVAGVSRGSNGPNKTRFKSSRKMVRKETGSSAPFNLEAKISQMQAAAPSKISYEAPNVNTEELRNLTADLVYSVENCIRNARKILSELPESERDAQTIDRIVSEHVRGELKEMSSPSRKGVDSAVTTLNRNGSIGFEEKNYAMGIINGEFKPAPLK</sequence>
<dbReference type="EMBL" id="KV454406">
    <property type="protein sequence ID" value="ODQ68311.1"/>
    <property type="molecule type" value="Genomic_DNA"/>
</dbReference>
<feature type="compositionally biased region" description="Polar residues" evidence="1">
    <location>
        <begin position="102"/>
        <end position="121"/>
    </location>
</feature>
<dbReference type="Proteomes" id="UP000095009">
    <property type="component" value="Unassembled WGS sequence"/>
</dbReference>
<keyword evidence="3" id="KW-1185">Reference proteome</keyword>
<gene>
    <name evidence="2" type="ORF">NADFUDRAFT_44914</name>
</gene>